<gene>
    <name evidence="1" type="ORF">ABXS69_09365</name>
</gene>
<name>A0AAU8N579_9ACTO</name>
<organism evidence="1">
    <name type="scientific">Actinomyces timonensis</name>
    <dbReference type="NCBI Taxonomy" id="1288391"/>
    <lineage>
        <taxon>Bacteria</taxon>
        <taxon>Bacillati</taxon>
        <taxon>Actinomycetota</taxon>
        <taxon>Actinomycetes</taxon>
        <taxon>Actinomycetales</taxon>
        <taxon>Actinomycetaceae</taxon>
        <taxon>Actinomyces</taxon>
    </lineage>
</organism>
<accession>A0AAU8N579</accession>
<dbReference type="AlphaFoldDB" id="A0AAU8N579"/>
<dbReference type="EMBL" id="CP159989">
    <property type="protein sequence ID" value="XCP82148.1"/>
    <property type="molecule type" value="Genomic_DNA"/>
</dbReference>
<reference evidence="1" key="1">
    <citation type="submission" date="2024-05" db="EMBL/GenBank/DDBJ databases">
        <title>Draft genome assemblies of 36 bacteria isolated from hibernating arctic ground squirrels.</title>
        <authorList>
            <person name="McKee H."/>
            <person name="Mullen L."/>
            <person name="Drown D.M."/>
            <person name="Duddleston K.N."/>
        </authorList>
    </citation>
    <scope>NUCLEOTIDE SEQUENCE</scope>
    <source>
        <strain evidence="1">AR004</strain>
    </source>
</reference>
<proteinExistence type="predicted"/>
<sequence>MPMWEEAGATTLWFTSDVIVRSPWLGPGGRVEDLLRAFEDAGAHVARVRPEGEHFSAGIRHRRVDSWAGADRQPRATRTAICAGSVLRVRPADRSDADAVMTALSRLSVLGVGELTAQGFGRFVVAHPWLAQESLILNPLDQADMIGNSAASHRPAPRSTRQEER</sequence>
<evidence type="ECO:0000313" key="1">
    <source>
        <dbReference type="EMBL" id="XCP82148.1"/>
    </source>
</evidence>
<dbReference type="RefSeq" id="WP_366180393.1">
    <property type="nucleotide sequence ID" value="NZ_CP159989.1"/>
</dbReference>
<protein>
    <submittedName>
        <fullName evidence="1">Uncharacterized protein</fullName>
    </submittedName>
</protein>